<feature type="chain" id="PRO_5043326685" evidence="1">
    <location>
        <begin position="27"/>
        <end position="187"/>
    </location>
</feature>
<keyword evidence="3" id="KW-1185">Reference proteome</keyword>
<reference evidence="2 3" key="1">
    <citation type="submission" date="2024-05" db="EMBL/GenBank/DDBJ databases">
        <authorList>
            <person name="Wallberg A."/>
        </authorList>
    </citation>
    <scope>NUCLEOTIDE SEQUENCE [LARGE SCALE GENOMIC DNA]</scope>
</reference>
<protein>
    <submittedName>
        <fullName evidence="2">Uncharacterized protein</fullName>
    </submittedName>
</protein>
<feature type="signal peptide" evidence="1">
    <location>
        <begin position="1"/>
        <end position="26"/>
    </location>
</feature>
<name>A0AAV2QWS3_MEGNR</name>
<evidence type="ECO:0000256" key="1">
    <source>
        <dbReference type="SAM" id="SignalP"/>
    </source>
</evidence>
<dbReference type="EMBL" id="CAXKWB010012546">
    <property type="protein sequence ID" value="CAL4104959.1"/>
    <property type="molecule type" value="Genomic_DNA"/>
</dbReference>
<feature type="non-terminal residue" evidence="2">
    <location>
        <position position="1"/>
    </location>
</feature>
<accession>A0AAV2QWS3</accession>
<dbReference type="AlphaFoldDB" id="A0AAV2QWS3"/>
<sequence length="187" mass="21077">PAPTANNTAIMKVLVLMTLLLATAYAATKKYNDVNDPVNKAKVASRHATSGATLDSSDEEWRERKIHQFEATPNNTFARHPERQIIGVLNTDFVPSDEYTDFLLAYLPDITEILKEVKIANGGEMPPLGNNPSHWLKMLLPLGRRYLQTRASLEGRDHLWSGEERALNFVDRVTDPMMQFVQELSDV</sequence>
<gene>
    <name evidence="2" type="ORF">MNOR_LOCUS17897</name>
</gene>
<evidence type="ECO:0000313" key="2">
    <source>
        <dbReference type="EMBL" id="CAL4104959.1"/>
    </source>
</evidence>
<dbReference type="Proteomes" id="UP001497623">
    <property type="component" value="Unassembled WGS sequence"/>
</dbReference>
<evidence type="ECO:0000313" key="3">
    <source>
        <dbReference type="Proteomes" id="UP001497623"/>
    </source>
</evidence>
<proteinExistence type="predicted"/>
<organism evidence="2 3">
    <name type="scientific">Meganyctiphanes norvegica</name>
    <name type="common">Northern krill</name>
    <name type="synonym">Thysanopoda norvegica</name>
    <dbReference type="NCBI Taxonomy" id="48144"/>
    <lineage>
        <taxon>Eukaryota</taxon>
        <taxon>Metazoa</taxon>
        <taxon>Ecdysozoa</taxon>
        <taxon>Arthropoda</taxon>
        <taxon>Crustacea</taxon>
        <taxon>Multicrustacea</taxon>
        <taxon>Malacostraca</taxon>
        <taxon>Eumalacostraca</taxon>
        <taxon>Eucarida</taxon>
        <taxon>Euphausiacea</taxon>
        <taxon>Euphausiidae</taxon>
        <taxon>Meganyctiphanes</taxon>
    </lineage>
</organism>
<comment type="caution">
    <text evidence="2">The sequence shown here is derived from an EMBL/GenBank/DDBJ whole genome shotgun (WGS) entry which is preliminary data.</text>
</comment>
<keyword evidence="1" id="KW-0732">Signal</keyword>